<dbReference type="AlphaFoldDB" id="A0A2V1P7L8"/>
<dbReference type="Gene3D" id="1.20.120.740">
    <property type="entry name" value="YgfB uncharacterised protein family UPF0149, PF03695"/>
    <property type="match status" value="1"/>
</dbReference>
<sequence>MLNLEELDNYLMSDDSPEGCFMLSDLDGFMFGIACSPILVPPNEWIATAMGGTLKAVPAKVLSTLTGQYATICNNLTSEPPLAEPIFWQAAEGHVIAMDWCEGFMDAVALRPKEWLRLTESGSHGHLITPIMAHLLDDNGNSVLGIPQEELDQALAESAEQIPDAILGIYQFWQQKG</sequence>
<dbReference type="Pfam" id="PF03695">
    <property type="entry name" value="UPF0149"/>
    <property type="match status" value="1"/>
</dbReference>
<accession>A0A2V1P7L8</accession>
<dbReference type="InterPro" id="IPR011978">
    <property type="entry name" value="YgfB-like"/>
</dbReference>
<gene>
    <name evidence="1" type="ORF">DFK10_03495</name>
</gene>
<proteinExistence type="predicted"/>
<evidence type="ECO:0008006" key="3">
    <source>
        <dbReference type="Google" id="ProtNLM"/>
    </source>
</evidence>
<dbReference type="EMBL" id="QETF01000003">
    <property type="protein sequence ID" value="PWG17798.1"/>
    <property type="molecule type" value="Genomic_DNA"/>
</dbReference>
<protein>
    <recommendedName>
        <fullName evidence="3">YecA family protein</fullName>
    </recommendedName>
</protein>
<dbReference type="RefSeq" id="WP_109386654.1">
    <property type="nucleotide sequence ID" value="NZ_QETF01000003.1"/>
</dbReference>
<comment type="caution">
    <text evidence="1">The sequence shown here is derived from an EMBL/GenBank/DDBJ whole genome shotgun (WGS) entry which is preliminary data.</text>
</comment>
<organism evidence="1 2">
    <name type="scientific">Salibaculum griseiflavum</name>
    <dbReference type="NCBI Taxonomy" id="1914409"/>
    <lineage>
        <taxon>Bacteria</taxon>
        <taxon>Pseudomonadati</taxon>
        <taxon>Pseudomonadota</taxon>
        <taxon>Alphaproteobacteria</taxon>
        <taxon>Rhodobacterales</taxon>
        <taxon>Roseobacteraceae</taxon>
        <taxon>Salibaculum</taxon>
    </lineage>
</organism>
<dbReference type="Proteomes" id="UP000245293">
    <property type="component" value="Unassembled WGS sequence"/>
</dbReference>
<dbReference type="NCBIfam" id="TIGR02292">
    <property type="entry name" value="ygfB_yecA"/>
    <property type="match status" value="1"/>
</dbReference>
<dbReference type="SUPFAM" id="SSF101327">
    <property type="entry name" value="YgfB-like"/>
    <property type="match status" value="1"/>
</dbReference>
<keyword evidence="2" id="KW-1185">Reference proteome</keyword>
<evidence type="ECO:0000313" key="2">
    <source>
        <dbReference type="Proteomes" id="UP000245293"/>
    </source>
</evidence>
<name>A0A2V1P7L8_9RHOB</name>
<evidence type="ECO:0000313" key="1">
    <source>
        <dbReference type="EMBL" id="PWG17798.1"/>
    </source>
</evidence>
<reference evidence="2" key="1">
    <citation type="submission" date="2018-05" db="EMBL/GenBank/DDBJ databases">
        <authorList>
            <person name="Du Z."/>
            <person name="Wang X."/>
        </authorList>
    </citation>
    <scope>NUCLEOTIDE SEQUENCE [LARGE SCALE GENOMIC DNA]</scope>
    <source>
        <strain evidence="2">WDS4C29</strain>
    </source>
</reference>
<dbReference type="InterPro" id="IPR036255">
    <property type="entry name" value="YgfB-like_sf"/>
</dbReference>
<dbReference type="OrthoDB" id="1551443at2"/>